<dbReference type="EMBL" id="JBHSEF010000023">
    <property type="protein sequence ID" value="MFC4355524.1"/>
    <property type="molecule type" value="Genomic_DNA"/>
</dbReference>
<dbReference type="Proteomes" id="UP001595733">
    <property type="component" value="Unassembled WGS sequence"/>
</dbReference>
<evidence type="ECO:0000256" key="3">
    <source>
        <dbReference type="ARBA" id="ARBA00022989"/>
    </source>
</evidence>
<evidence type="ECO:0000313" key="7">
    <source>
        <dbReference type="EMBL" id="MFC4355524.1"/>
    </source>
</evidence>
<proteinExistence type="predicted"/>
<dbReference type="InterPro" id="IPR010652">
    <property type="entry name" value="DUF1232"/>
</dbReference>
<name>A0ABV8UWW2_9BACL</name>
<feature type="transmembrane region" description="Helical" evidence="5">
    <location>
        <begin position="71"/>
        <end position="90"/>
    </location>
</feature>
<dbReference type="RefSeq" id="WP_378142026.1">
    <property type="nucleotide sequence ID" value="NZ_JBHSEF010000023.1"/>
</dbReference>
<feature type="domain" description="DUF1232" evidence="6">
    <location>
        <begin position="76"/>
        <end position="111"/>
    </location>
</feature>
<keyword evidence="4 5" id="KW-0472">Membrane</keyword>
<gene>
    <name evidence="7" type="ORF">ACFO0S_10720</name>
</gene>
<comment type="caution">
    <text evidence="7">The sequence shown here is derived from an EMBL/GenBank/DDBJ whole genome shotgun (WGS) entry which is preliminary data.</text>
</comment>
<keyword evidence="2 5" id="KW-0812">Transmembrane</keyword>
<evidence type="ECO:0000256" key="4">
    <source>
        <dbReference type="ARBA" id="ARBA00023136"/>
    </source>
</evidence>
<comment type="subcellular location">
    <subcellularLocation>
        <location evidence="1">Endomembrane system</location>
        <topology evidence="1">Multi-pass membrane protein</topology>
    </subcellularLocation>
</comment>
<evidence type="ECO:0000256" key="5">
    <source>
        <dbReference type="SAM" id="Phobius"/>
    </source>
</evidence>
<keyword evidence="3 5" id="KW-1133">Transmembrane helix</keyword>
<reference evidence="8" key="1">
    <citation type="journal article" date="2019" name="Int. J. Syst. Evol. Microbiol.">
        <title>The Global Catalogue of Microorganisms (GCM) 10K type strain sequencing project: providing services to taxonomists for standard genome sequencing and annotation.</title>
        <authorList>
            <consortium name="The Broad Institute Genomics Platform"/>
            <consortium name="The Broad Institute Genome Sequencing Center for Infectious Disease"/>
            <person name="Wu L."/>
            <person name="Ma J."/>
        </authorList>
    </citation>
    <scope>NUCLEOTIDE SEQUENCE [LARGE SCALE GENOMIC DNA]</scope>
    <source>
        <strain evidence="8">CCUG 50353</strain>
    </source>
</reference>
<sequence length="145" mass="16558">MKRNKSFKDAHKPYESHAKGVMNHPKRRENLLKAVALKAASNKNSLGDAKEQALLLVEFVKAWYKREYRHVSKGTILSIVAALLYFVSPIDLIPDFLLGIGFIDDIAVLGFAYKRISKDLEKFKAWKVSTGHENTTNEYISLHRQ</sequence>
<evidence type="ECO:0000313" key="8">
    <source>
        <dbReference type="Proteomes" id="UP001595733"/>
    </source>
</evidence>
<keyword evidence="8" id="KW-1185">Reference proteome</keyword>
<accession>A0ABV8UWW2</accession>
<evidence type="ECO:0000259" key="6">
    <source>
        <dbReference type="Pfam" id="PF06803"/>
    </source>
</evidence>
<evidence type="ECO:0000256" key="1">
    <source>
        <dbReference type="ARBA" id="ARBA00004127"/>
    </source>
</evidence>
<evidence type="ECO:0000256" key="2">
    <source>
        <dbReference type="ARBA" id="ARBA00022692"/>
    </source>
</evidence>
<dbReference type="Pfam" id="PF06803">
    <property type="entry name" value="DUF1232"/>
    <property type="match status" value="1"/>
</dbReference>
<protein>
    <submittedName>
        <fullName evidence="7">YkvA family protein</fullName>
    </submittedName>
</protein>
<organism evidence="7 8">
    <name type="scientific">Chryseomicrobium palamuruense</name>
    <dbReference type="NCBI Taxonomy" id="682973"/>
    <lineage>
        <taxon>Bacteria</taxon>
        <taxon>Bacillati</taxon>
        <taxon>Bacillota</taxon>
        <taxon>Bacilli</taxon>
        <taxon>Bacillales</taxon>
        <taxon>Caryophanaceae</taxon>
        <taxon>Chryseomicrobium</taxon>
    </lineage>
</organism>